<dbReference type="Proteomes" id="UP000823588">
    <property type="component" value="Unassembled WGS sequence"/>
</dbReference>
<evidence type="ECO:0000256" key="1">
    <source>
        <dbReference type="SAM" id="MobiDB-lite"/>
    </source>
</evidence>
<evidence type="ECO:0000313" key="4">
    <source>
        <dbReference type="EMBL" id="MBP1923656.1"/>
    </source>
</evidence>
<protein>
    <recommendedName>
        <fullName evidence="6">Carboxypeptidase regulatory-like domain-containing protein</fullName>
    </recommendedName>
</protein>
<feature type="domain" description="CARDB" evidence="2">
    <location>
        <begin position="563"/>
        <end position="659"/>
    </location>
</feature>
<dbReference type="RefSeq" id="WP_209486660.1">
    <property type="nucleotide sequence ID" value="NZ_JAGGKQ010000026.1"/>
</dbReference>
<feature type="compositionally biased region" description="Basic and acidic residues" evidence="1">
    <location>
        <begin position="1353"/>
        <end position="1366"/>
    </location>
</feature>
<reference evidence="4" key="1">
    <citation type="submission" date="2021-03" db="EMBL/GenBank/DDBJ databases">
        <title>Genomic Encyclopedia of Type Strains, Phase IV (KMG-IV): sequencing the most valuable type-strain genomes for metagenomic binning, comparative biology and taxonomic classification.</title>
        <authorList>
            <person name="Goeker M."/>
        </authorList>
    </citation>
    <scope>NUCLEOTIDE SEQUENCE</scope>
    <source>
        <strain evidence="4">DSM 23564</strain>
    </source>
</reference>
<feature type="region of interest" description="Disordered" evidence="1">
    <location>
        <begin position="1342"/>
        <end position="1366"/>
    </location>
</feature>
<dbReference type="EMBL" id="JAGGKQ010000026">
    <property type="protein sequence ID" value="MBP1923656.1"/>
    <property type="molecule type" value="Genomic_DNA"/>
</dbReference>
<evidence type="ECO:0000313" key="5">
    <source>
        <dbReference type="Proteomes" id="UP000823588"/>
    </source>
</evidence>
<dbReference type="OrthoDB" id="269633at2157"/>
<dbReference type="InterPro" id="IPR008969">
    <property type="entry name" value="CarboxyPept-like_regulatory"/>
</dbReference>
<dbReference type="InterPro" id="IPR011635">
    <property type="entry name" value="CARDB"/>
</dbReference>
<name>A0A8T4GHE5_9EURY</name>
<proteinExistence type="predicted"/>
<feature type="domain" description="Bacterial repeat" evidence="3">
    <location>
        <begin position="496"/>
        <end position="559"/>
    </location>
</feature>
<sequence>MADRDEIVDLSDETPVKEIEFQWDDQQEQSVLDERTHSELSASVSQSFTPESHHVEVDIGGERTNDALLPVDEGPLYVDGRTLLDRLLIGAALSYDRDVTRDGRSLPRYVIDSHRRLEDATGHVVGSQETYVAELEIEWREDEGKTRALSLWTEPAVTSVDAEITPQSASISWDNAPPFVVEHGETIHVSVSGSIGDAGSLVLEDVSGFLFDSTVVSESIGSWWTRSSWDVEIGSDIDVDPGDEIELRAEIEEDGFFGASDTTIARRVTVQEPTHVLEVTSEANGSIGVDPPGVSTNDWTDTYDEGTTVELTAFPDSDYEFDRWTGDVPFGSETDRTMTVTMSRAHSLSATFELEEDIDGAVRWSSPASGTYHEDETVTTTARVENTGTVEHTFFVGYSVYDPSDTEYTNDDRTGRPVTLGAGESTTIDLNWTVETAAPAGRYDAVVAIWEESDRDTLHTRLDDERTTDAFEVAEEPVEHELSIETTVGGAVHVTPPGTVTTGITESYDEGMEVEIAAESDDDHEFDRWHGDVPSGRASDERITVTMDGDRSLTAEYTESDFPDLTVDDIEWTPSSPTGGDDVSFTITISNEGAAAAADFGVQLEAGAETFREWDVGRLAPDETRSISLGDWSAVTGSTPVEAVVDFTDVIEERGRHSNSRSETIHVTDIAAVEFGSISAEEYTYRPGDTATVTAELENGADDRTTAVVEYEIIGPSGGVRQKTDNVPLDGGEIASSNVDLAIDETDPTGEYDVIAVAATERDPDTVVDRKDVSGVFAVSDRDRTGSLTVRTLDARGVPIDGVEVVVAADEGGYRSSNVSVDGAVQFRNLDVGRYAVIATSDRLHQEVERAAFVDGADDATVEVRFGPAEPVRGVVLDADDEHVVPETTVSLPELHRSARTDEAGRFELDERIPDGEYEVRISPDDGTETTETVELGLNRDVRLNTSEPTDQGDDEAPEVLSEENLFVTLIVRNLERTAIPDHAGVPLVHKYGLVKGASTALLDFLEGLRDLFDINIAEFVEAMKELYGLLAEDLGVIKQLVVMMVEEFHAKQQADNPFEPGTVNYRTFQAGWIAGFGVTTIVVGFLIGKGVGHAGRIAGSSTRVKNGISDLRSRISSSRNVPDEFVVSSRAGDILRDREGIPPRPLASTTAAGVVNAAPDAAFFDRLLRSYYHFNHRQSGASDIENPFERQRGGTTGEIANVAGEFAEVYHLQRVMNRNEDVIGVVKSLRSGSGSPITRDDLPVGRTVAVKQWEMSIDGDQFEFDNVLVTKEVIDGEEVLNVRTIWSVTKSRSQGPDSKVNEKQNKIDDLQRKLDQGDVHPSNEQSGIPVGAFVRGSDADGHATVKGIAPRDNTRTDDDGNGFDEHFEETSHDFEDAAGHALEHESELDLFFDPESAS</sequence>
<dbReference type="Gene3D" id="2.60.40.10">
    <property type="entry name" value="Immunoglobulins"/>
    <property type="match status" value="3"/>
</dbReference>
<gene>
    <name evidence="4" type="ORF">J2751_002701</name>
</gene>
<dbReference type="InterPro" id="IPR013783">
    <property type="entry name" value="Ig-like_fold"/>
</dbReference>
<dbReference type="Pfam" id="PF18998">
    <property type="entry name" value="Flg_new_2"/>
    <property type="match status" value="2"/>
</dbReference>
<keyword evidence="5" id="KW-1185">Reference proteome</keyword>
<dbReference type="InterPro" id="IPR044060">
    <property type="entry name" value="Bacterial_rp_domain"/>
</dbReference>
<accession>A0A8T4GHE5</accession>
<dbReference type="SUPFAM" id="SSF49464">
    <property type="entry name" value="Carboxypeptidase regulatory domain-like"/>
    <property type="match status" value="1"/>
</dbReference>
<evidence type="ECO:0000259" key="2">
    <source>
        <dbReference type="Pfam" id="PF07705"/>
    </source>
</evidence>
<evidence type="ECO:0008006" key="6">
    <source>
        <dbReference type="Google" id="ProtNLM"/>
    </source>
</evidence>
<feature type="domain" description="Bacterial repeat" evidence="3">
    <location>
        <begin position="277"/>
        <end position="354"/>
    </location>
</feature>
<dbReference type="Gene3D" id="2.60.40.1120">
    <property type="entry name" value="Carboxypeptidase-like, regulatory domain"/>
    <property type="match status" value="1"/>
</dbReference>
<comment type="caution">
    <text evidence="4">The sequence shown here is derived from an EMBL/GenBank/DDBJ whole genome shotgun (WGS) entry which is preliminary data.</text>
</comment>
<evidence type="ECO:0000259" key="3">
    <source>
        <dbReference type="Pfam" id="PF18998"/>
    </source>
</evidence>
<organism evidence="4 5">
    <name type="scientific">Halorubrum alkaliphilum</name>
    <dbReference type="NCBI Taxonomy" id="261290"/>
    <lineage>
        <taxon>Archaea</taxon>
        <taxon>Methanobacteriati</taxon>
        <taxon>Methanobacteriota</taxon>
        <taxon>Stenosarchaea group</taxon>
        <taxon>Halobacteria</taxon>
        <taxon>Halobacteriales</taxon>
        <taxon>Haloferacaceae</taxon>
        <taxon>Halorubrum</taxon>
    </lineage>
</organism>
<dbReference type="Pfam" id="PF07705">
    <property type="entry name" value="CARDB"/>
    <property type="match status" value="1"/>
</dbReference>